<feature type="compositionally biased region" description="Low complexity" evidence="1">
    <location>
        <begin position="1"/>
        <end position="18"/>
    </location>
</feature>
<sequence length="444" mass="49974">MQSRVDSSVSRFSSLPSSTHKNVAGNRRALIWYGNRLIRRNTCFQKKDPLRMKIDNGGKSVKVHSALENSEGNDTTSSGYHPFEEIDDPVGYDGAHVNASRLSDAQIARTIVEVNNKAAIVLSLDDDFTDSFTYDKLSYSTDEHGDIYFEVDKEEEVLMEFAGDRIVKVIIGLDSSEMIVDDRHGIEAYDFDMDIIRTDDYIHGDESDSDDEEDDDIEFFIVGHESEEEPNWSEFETLKSVYPPDFAKSIAQAVCGTKIDWTNYPASGIVVKGYLRPAFSNEQTMAKRNKSTVNGEKDDKDQNKQDGSTHFLKLELDNIQLITACGNQATVNIQEFWEAKPDVIAHSAANIISRLKAGGEKITQAQKSLCWRNLGLQVEEACVIGVDSLGFDVKVCCNKQLHVVRFAFDKRATSEFGAEKQVHDLLFPRIQEDKRQQQASQHEC</sequence>
<name>A0A833QC64_9POAL</name>
<dbReference type="OrthoDB" id="1873930at2759"/>
<keyword evidence="3" id="KW-1185">Reference proteome</keyword>
<dbReference type="SUPFAM" id="SSF50475">
    <property type="entry name" value="FMN-binding split barrel"/>
    <property type="match status" value="1"/>
</dbReference>
<protein>
    <submittedName>
        <fullName evidence="2">Uncharacterized protein</fullName>
    </submittedName>
</protein>
<reference evidence="2" key="1">
    <citation type="submission" date="2020-01" db="EMBL/GenBank/DDBJ databases">
        <title>Genome sequence of Kobresia littledalei, the first chromosome-level genome in the family Cyperaceae.</title>
        <authorList>
            <person name="Qu G."/>
        </authorList>
    </citation>
    <scope>NUCLEOTIDE SEQUENCE</scope>
    <source>
        <strain evidence="2">C.B.Clarke</strain>
        <tissue evidence="2">Leaf</tissue>
    </source>
</reference>
<dbReference type="EMBL" id="SWLB01000190">
    <property type="protein sequence ID" value="KAF3319921.1"/>
    <property type="molecule type" value="Genomic_DNA"/>
</dbReference>
<dbReference type="PANTHER" id="PTHR13343:SF28">
    <property type="entry name" value="PENTATRICOPEPTIDE REPEAT (PPR) SUPERFAMILY PROTEIN"/>
    <property type="match status" value="1"/>
</dbReference>
<accession>A0A833QC64</accession>
<dbReference type="Proteomes" id="UP000623129">
    <property type="component" value="Unassembled WGS sequence"/>
</dbReference>
<dbReference type="Gene3D" id="3.20.180.10">
    <property type="entry name" value="PNP-oxidase-like"/>
    <property type="match status" value="1"/>
</dbReference>
<feature type="region of interest" description="Disordered" evidence="1">
    <location>
        <begin position="1"/>
        <end position="21"/>
    </location>
</feature>
<gene>
    <name evidence="2" type="ORF">FCM35_KLT21820</name>
</gene>
<dbReference type="PANTHER" id="PTHR13343">
    <property type="entry name" value="CREG1 PROTEIN"/>
    <property type="match status" value="1"/>
</dbReference>
<dbReference type="InterPro" id="IPR037119">
    <property type="entry name" value="Haem_oxidase_HugZ-like_sf"/>
</dbReference>
<feature type="region of interest" description="Disordered" evidence="1">
    <location>
        <begin position="285"/>
        <end position="306"/>
    </location>
</feature>
<feature type="compositionally biased region" description="Basic and acidic residues" evidence="1">
    <location>
        <begin position="295"/>
        <end position="304"/>
    </location>
</feature>
<evidence type="ECO:0000313" key="3">
    <source>
        <dbReference type="Proteomes" id="UP000623129"/>
    </source>
</evidence>
<dbReference type="AlphaFoldDB" id="A0A833QC64"/>
<proteinExistence type="predicted"/>
<evidence type="ECO:0000256" key="1">
    <source>
        <dbReference type="SAM" id="MobiDB-lite"/>
    </source>
</evidence>
<feature type="compositionally biased region" description="Polar residues" evidence="1">
    <location>
        <begin position="285"/>
        <end position="294"/>
    </location>
</feature>
<comment type="caution">
    <text evidence="2">The sequence shown here is derived from an EMBL/GenBank/DDBJ whole genome shotgun (WGS) entry which is preliminary data.</text>
</comment>
<evidence type="ECO:0000313" key="2">
    <source>
        <dbReference type="EMBL" id="KAF3319921.1"/>
    </source>
</evidence>
<organism evidence="2 3">
    <name type="scientific">Carex littledalei</name>
    <dbReference type="NCBI Taxonomy" id="544730"/>
    <lineage>
        <taxon>Eukaryota</taxon>
        <taxon>Viridiplantae</taxon>
        <taxon>Streptophyta</taxon>
        <taxon>Embryophyta</taxon>
        <taxon>Tracheophyta</taxon>
        <taxon>Spermatophyta</taxon>
        <taxon>Magnoliopsida</taxon>
        <taxon>Liliopsida</taxon>
        <taxon>Poales</taxon>
        <taxon>Cyperaceae</taxon>
        <taxon>Cyperoideae</taxon>
        <taxon>Cariceae</taxon>
        <taxon>Carex</taxon>
        <taxon>Carex subgen. Euthyceras</taxon>
    </lineage>
</organism>